<organism evidence="1 2">
    <name type="scientific">Candidatus Uhrbacteria bacterium RIFCSPHIGHO2_12_FULL_60_25</name>
    <dbReference type="NCBI Taxonomy" id="1802399"/>
    <lineage>
        <taxon>Bacteria</taxon>
        <taxon>Candidatus Uhriibacteriota</taxon>
    </lineage>
</organism>
<dbReference type="AlphaFoldDB" id="A0A1F7UJD0"/>
<protein>
    <submittedName>
        <fullName evidence="1">Uncharacterized protein</fullName>
    </submittedName>
</protein>
<dbReference type="STRING" id="1802399.A3E39_02695"/>
<reference evidence="1 2" key="1">
    <citation type="journal article" date="2016" name="Nat. Commun.">
        <title>Thousands of microbial genomes shed light on interconnected biogeochemical processes in an aquifer system.</title>
        <authorList>
            <person name="Anantharaman K."/>
            <person name="Brown C.T."/>
            <person name="Hug L.A."/>
            <person name="Sharon I."/>
            <person name="Castelle C.J."/>
            <person name="Probst A.J."/>
            <person name="Thomas B.C."/>
            <person name="Singh A."/>
            <person name="Wilkins M.J."/>
            <person name="Karaoz U."/>
            <person name="Brodie E.L."/>
            <person name="Williams K.H."/>
            <person name="Hubbard S.S."/>
            <person name="Banfield J.F."/>
        </authorList>
    </citation>
    <scope>NUCLEOTIDE SEQUENCE [LARGE SCALE GENOMIC DNA]</scope>
</reference>
<dbReference type="Proteomes" id="UP000176603">
    <property type="component" value="Unassembled WGS sequence"/>
</dbReference>
<name>A0A1F7UJD0_9BACT</name>
<accession>A0A1F7UJD0</accession>
<evidence type="ECO:0000313" key="2">
    <source>
        <dbReference type="Proteomes" id="UP000176603"/>
    </source>
</evidence>
<proteinExistence type="predicted"/>
<comment type="caution">
    <text evidence="1">The sequence shown here is derived from an EMBL/GenBank/DDBJ whole genome shotgun (WGS) entry which is preliminary data.</text>
</comment>
<sequence>MIRVCYHSSMPPELPSQIERPTQFWLDQEAILIERAKRLARDERLGAFLHDAALATTRRAVDASH</sequence>
<evidence type="ECO:0000313" key="1">
    <source>
        <dbReference type="EMBL" id="OGL78386.1"/>
    </source>
</evidence>
<dbReference type="EMBL" id="MGEH01000032">
    <property type="protein sequence ID" value="OGL78386.1"/>
    <property type="molecule type" value="Genomic_DNA"/>
</dbReference>
<gene>
    <name evidence="1" type="ORF">A3E39_02695</name>
</gene>